<reference evidence="2 3" key="1">
    <citation type="submission" date="2024-04" db="EMBL/GenBank/DDBJ databases">
        <title>Tritrichomonas musculus Genome.</title>
        <authorList>
            <person name="Alves-Ferreira E."/>
            <person name="Grigg M."/>
            <person name="Lorenzi H."/>
            <person name="Galac M."/>
        </authorList>
    </citation>
    <scope>NUCLEOTIDE SEQUENCE [LARGE SCALE GENOMIC DNA]</scope>
    <source>
        <strain evidence="2 3">EAF2021</strain>
    </source>
</reference>
<dbReference type="EMBL" id="JAPFFF010000071">
    <property type="protein sequence ID" value="KAK8836004.1"/>
    <property type="molecule type" value="Genomic_DNA"/>
</dbReference>
<feature type="region of interest" description="Disordered" evidence="1">
    <location>
        <begin position="1878"/>
        <end position="1954"/>
    </location>
</feature>
<feature type="compositionally biased region" description="Polar residues" evidence="1">
    <location>
        <begin position="2080"/>
        <end position="2089"/>
    </location>
</feature>
<dbReference type="PANTHER" id="PTHR12295:SF30">
    <property type="entry name" value="PROTEIN FURRY"/>
    <property type="match status" value="1"/>
</dbReference>
<dbReference type="PANTHER" id="PTHR12295">
    <property type="entry name" value="FURRY-RELATED"/>
    <property type="match status" value="1"/>
</dbReference>
<feature type="compositionally biased region" description="Polar residues" evidence="1">
    <location>
        <begin position="1928"/>
        <end position="1954"/>
    </location>
</feature>
<keyword evidence="3" id="KW-1185">Reference proteome</keyword>
<gene>
    <name evidence="2" type="ORF">M9Y10_040203</name>
</gene>
<dbReference type="Proteomes" id="UP001470230">
    <property type="component" value="Unassembled WGS sequence"/>
</dbReference>
<feature type="compositionally biased region" description="Low complexity" evidence="1">
    <location>
        <begin position="2045"/>
        <end position="2060"/>
    </location>
</feature>
<feature type="region of interest" description="Disordered" evidence="1">
    <location>
        <begin position="2080"/>
        <end position="2119"/>
    </location>
</feature>
<dbReference type="InterPro" id="IPR039867">
    <property type="entry name" value="Furry/Tao3/Mor2"/>
</dbReference>
<accession>A0ABR2GQ11</accession>
<feature type="compositionally biased region" description="Acidic residues" evidence="1">
    <location>
        <begin position="1978"/>
        <end position="1987"/>
    </location>
</feature>
<evidence type="ECO:0000256" key="1">
    <source>
        <dbReference type="SAM" id="MobiDB-lite"/>
    </source>
</evidence>
<evidence type="ECO:0000313" key="3">
    <source>
        <dbReference type="Proteomes" id="UP001470230"/>
    </source>
</evidence>
<feature type="compositionally biased region" description="Basic residues" evidence="1">
    <location>
        <begin position="2090"/>
        <end position="2104"/>
    </location>
</feature>
<feature type="region of interest" description="Disordered" evidence="1">
    <location>
        <begin position="1978"/>
        <end position="2017"/>
    </location>
</feature>
<organism evidence="2 3">
    <name type="scientific">Tritrichomonas musculus</name>
    <dbReference type="NCBI Taxonomy" id="1915356"/>
    <lineage>
        <taxon>Eukaryota</taxon>
        <taxon>Metamonada</taxon>
        <taxon>Parabasalia</taxon>
        <taxon>Tritrichomonadida</taxon>
        <taxon>Tritrichomonadidae</taxon>
        <taxon>Tritrichomonas</taxon>
    </lineage>
</organism>
<evidence type="ECO:0000313" key="2">
    <source>
        <dbReference type="EMBL" id="KAK8836004.1"/>
    </source>
</evidence>
<feature type="compositionally biased region" description="Basic residues" evidence="1">
    <location>
        <begin position="1994"/>
        <end position="2006"/>
    </location>
</feature>
<feature type="region of interest" description="Disordered" evidence="1">
    <location>
        <begin position="2042"/>
        <end position="2063"/>
    </location>
</feature>
<comment type="caution">
    <text evidence="2">The sequence shown here is derived from an EMBL/GenBank/DDBJ whole genome shotgun (WGS) entry which is preliminary data.</text>
</comment>
<feature type="compositionally biased region" description="Low complexity" evidence="1">
    <location>
        <begin position="1895"/>
        <end position="1915"/>
    </location>
</feature>
<name>A0ABR2GQ11_9EUKA</name>
<proteinExistence type="predicted"/>
<sequence>MKNRTLIFQSVMTELIESFTPFMTDFFRSFQAQYTTADNKKIIIIFDGNQDFSNVDKNFFEDFFNIFPRKIPFYKEMIQKLCLLASSDVDGTIHYLTKLIKEVINGKPTKQFTLLQMTKTFPDLSNKVNYILFFYISNIFIADLICQIMVNYYANTSNSSAKNNSSMKDKDENQISTDVITFLTRTAYSIASTKHELPNTDLLVLRQWSVILSLLSEYDFNNVTQVFSMFQNSNDITNALVLMQYVRFDINTTFGSIFFDSIIQAVRTHIRKKTITNAGLEAVSKMIVTYPFNEEIFTKLYQTVRPLRKDKNMKHLWPGSVILSCSLFLRLPSKRNRSKFLQKQVIGSCTDIKKLETSLRCFSMMIIGRNTDIFWENWEWGLNPRADKYTYLRLNSACDIAQDDPRSFTNIFMSNYFVKSPFYMYPKIVKRILLHLASLDFAYFTNFVAPQFVELNSDDPRFSTFLKIVPKVNSQDFWDHIFKAPNNYEDQLKKFNKSLHQKVLSTLRLCASNMNAKSDTENEKDNEFGGCNTICFHDKDLMIDSILSEADQKVASILEEWKISSNFNPKRVHFKFAKFPKNKYSLIDSLFPTLKFVLDDNDFNNTTMMDIFIGCSYYNDSIVSTTSYDICKNVIPFQSNCESFFQMLIVTITTNEDYESVYTCLSIIESSLSSLRVSYDDSLSTDSSNEREELSIDCSISKKLLLDIEVMAFLVLSFEHPAIRHLGYAVLNIVNEIFCCRGLLSYLKKNFKRIEKDAKDHIFLQSELVNYDDKLSNQNTMNSMKSTSTTRIPFETAILSHYYDVWIFYVTSMMNVLIEVNYQPFFKHIKIISPSFTPVIFDYRSIREGDMTALIIMLSSMFYPRAIINCDRYKSKSLLVDQQYEPYNLNEISDERPTVCAFIAKLLSDDYEDSYSEIGFHIIAHLHFSILGPLIDVLSNVPQKKLPRATQTLSLILRLPEIDNYFIHHNFHRITSFINTINTYLLENQLNTPRIMEWTKNQIKSLLSNVLLAFDYCNIIYTTFRCSKVLKDDSWPITTREVVFRFLVNWAIAAYNISDNEINLLYKSPSHSHSNNSLNSFENSNENFKINNWWKNIINKYDSSVLLCNLREYAKLALITLCKVGPMFTHTPLFDDLSVRFLGGIELSGLPILTNIINFHFDIIIDDYIKACYTQPTSISEAFFDAIVNNIKPEHGNSLVSRSGELLLLAMIFGQRDHTRAHELIDLFLDIAVDHDLIILPKAEKSSQNIMNDIVDGILNNLSNLANISTDNSHNLNYSNYGIQLVKNDIHNAAHLLLVPQIFTYAAEAVFKALFTVIEEYNFMSVPFKDVINAARVWTAVIRLLPKRHTCVQVIVPPQFNYFTPYQFLTALAHVTEIIDEDRGKLFFSLWEDLAKAPDHRDIITVYLANMVNSSSMQGIFKKLLEFFPDNVLPLIDERCSFAYFFHCTKCLNEDFNLSSSGWGSNFLCHVFQNNFENILPKLPTILQFVLIFRERGLDAPFRVICRKVGVDCPEGEISSEALRSIVGQIVIAFNSPLYEKFSIEGWGNECLKWLFACDDTHLASLSFLIYNAINKPYDHSTFHFQVIKTVSYHIEKYSNEQEKNTQIKKNHEDEAINSNSVSPIHSHTNFNAYLVTLRNDLSLLIDESFIFFSKHLDGNDILIYNYISSFLDSQILPHLELIGAIHFFIQAFRQPEILLLVCQNIITLVRPLIPMIEVDRSVQELIDKCVEKIDNEDVKMIVLPIKKAHKNLFPHLPSIDHLIRTVSVNGMCNALVHYAVMAETSSRPVLDSIFEISATIVNKVTDENNSNPLTHLYHLALRSLSSCPSAFTFVREVSARQPQVASNETIDSFVWTRSMSDVNRSIQLVLTKMKSGTFDTTSGISSTSPPPSPLMTLSNSTSSSTLNSQGSSIGDSENDNGFYKLSHSGSYLNDPETTGGSSQSPMKVSKGFSSRLTDCHSYKSVLNFLYLTEEEEERSEDIENEETNEHSKSSHKKVSKLHGSHSPRSPSSKMPRILPFAAQKEMIEGMRKVKTRMKKVTLKNNSSNAHLLSQSSSSMNDEKVDSVMSTIPNSTSIVFNSISQNQPQLRRHSHGGRTKRKSNTKSDTDSDSDDNNERQTVICEPNFATVYGSLIQFPTFGISKGNGADGESLMTNLSPMRHPKKLMLTLPSINQNNDHTNQDEKSSLIVDRNILEEEIERSRRPVFSNNLSAKEFFKDGLVRRRSSAAVIIT</sequence>
<protein>
    <submittedName>
        <fullName evidence="2">Uncharacterized protein</fullName>
    </submittedName>
</protein>